<keyword evidence="2 8" id="KW-0808">Transferase</keyword>
<comment type="caution">
    <text evidence="10">The sequence shown here is derived from an EMBL/GenBank/DDBJ whole genome shotgun (WGS) entry which is preliminary data.</text>
</comment>
<dbReference type="EMBL" id="NCKU01000976">
    <property type="protein sequence ID" value="RWS13487.1"/>
    <property type="molecule type" value="Genomic_DNA"/>
</dbReference>
<dbReference type="InterPro" id="IPR005522">
    <property type="entry name" value="IPK"/>
</dbReference>
<evidence type="ECO:0000313" key="11">
    <source>
        <dbReference type="Proteomes" id="UP000285301"/>
    </source>
</evidence>
<proteinExistence type="inferred from homology"/>
<comment type="catalytic activity">
    <reaction evidence="6">
        <text>1D-myo-inositol 1,4,5-trisphosphate + 2 ATP = 1D-myo-inositol 1,3,4,5,6-pentakisphosphate + 2 ADP + 2 H(+)</text>
        <dbReference type="Rhea" id="RHEA:32359"/>
        <dbReference type="ChEBI" id="CHEBI:15378"/>
        <dbReference type="ChEBI" id="CHEBI:30616"/>
        <dbReference type="ChEBI" id="CHEBI:57733"/>
        <dbReference type="ChEBI" id="CHEBI:203600"/>
        <dbReference type="ChEBI" id="CHEBI:456216"/>
        <dbReference type="EC" id="2.7.1.151"/>
    </reaction>
</comment>
<evidence type="ECO:0000313" key="10">
    <source>
        <dbReference type="EMBL" id="RWS13487.1"/>
    </source>
</evidence>
<dbReference type="PANTHER" id="PTHR12400:SF51">
    <property type="entry name" value="INOSITOL POLYPHOSPHATE MULTIKINASE"/>
    <property type="match status" value="1"/>
</dbReference>
<evidence type="ECO:0000256" key="3">
    <source>
        <dbReference type="ARBA" id="ARBA00022741"/>
    </source>
</evidence>
<gene>
    <name evidence="10" type="ORF">B4U79_14293</name>
</gene>
<dbReference type="OrthoDB" id="5958943at2759"/>
<protein>
    <recommendedName>
        <fullName evidence="8">Kinase</fullName>
        <ecNumber evidence="8">2.7.-.-</ecNumber>
    </recommendedName>
</protein>
<evidence type="ECO:0000256" key="1">
    <source>
        <dbReference type="ARBA" id="ARBA00007374"/>
    </source>
</evidence>
<keyword evidence="5" id="KW-0067">ATP-binding</keyword>
<dbReference type="Pfam" id="PF03770">
    <property type="entry name" value="IPK"/>
    <property type="match status" value="1"/>
</dbReference>
<keyword evidence="3" id="KW-0547">Nucleotide-binding</keyword>
<dbReference type="GO" id="GO:0005524">
    <property type="term" value="F:ATP binding"/>
    <property type="evidence" value="ECO:0007669"/>
    <property type="project" value="UniProtKB-KW"/>
</dbReference>
<dbReference type="AlphaFoldDB" id="A0A3S3PJ55"/>
<dbReference type="Proteomes" id="UP000285301">
    <property type="component" value="Unassembled WGS sequence"/>
</dbReference>
<comment type="catalytic activity">
    <reaction evidence="7">
        <text>1D-myo-inositol 1,3,4,6-tetrakisphosphate + ATP = 1D-myo-inositol 1,3,4,5,6-pentakisphosphate + ADP + H(+)</text>
        <dbReference type="Rhea" id="RHEA:12717"/>
        <dbReference type="ChEBI" id="CHEBI:15378"/>
        <dbReference type="ChEBI" id="CHEBI:30616"/>
        <dbReference type="ChEBI" id="CHEBI:57660"/>
        <dbReference type="ChEBI" id="CHEBI:57733"/>
        <dbReference type="ChEBI" id="CHEBI:456216"/>
        <dbReference type="EC" id="2.7.1.140"/>
    </reaction>
</comment>
<name>A0A3S3PJ55_9ACAR</name>
<evidence type="ECO:0000256" key="5">
    <source>
        <dbReference type="ARBA" id="ARBA00022840"/>
    </source>
</evidence>
<dbReference type="InterPro" id="IPR038286">
    <property type="entry name" value="IPK_sf"/>
</dbReference>
<evidence type="ECO:0000256" key="4">
    <source>
        <dbReference type="ARBA" id="ARBA00022777"/>
    </source>
</evidence>
<evidence type="ECO:0000256" key="8">
    <source>
        <dbReference type="RuleBase" id="RU363090"/>
    </source>
</evidence>
<evidence type="ECO:0000256" key="9">
    <source>
        <dbReference type="SAM" id="MobiDB-lite"/>
    </source>
</evidence>
<dbReference type="Gene3D" id="3.30.470.160">
    <property type="entry name" value="Inositol polyphosphate kinase"/>
    <property type="match status" value="1"/>
</dbReference>
<dbReference type="GO" id="GO:0032958">
    <property type="term" value="P:inositol phosphate biosynthetic process"/>
    <property type="evidence" value="ECO:0007669"/>
    <property type="project" value="InterPro"/>
</dbReference>
<evidence type="ECO:0000256" key="7">
    <source>
        <dbReference type="ARBA" id="ARBA00036525"/>
    </source>
</evidence>
<accession>A0A3S3PJ55</accession>
<dbReference type="EC" id="2.7.-.-" evidence="8"/>
<dbReference type="GO" id="GO:0008440">
    <property type="term" value="F:inositol-1,4,5-trisphosphate 3-kinase activity"/>
    <property type="evidence" value="ECO:0007669"/>
    <property type="project" value="TreeGrafter"/>
</dbReference>
<sequence length="317" mass="36206">MNGVTVAANSDASLEEGDTEHHLSPLPVGIEPLPNQVAGHFYTKSEKSHCKNYLLKENNTGYVLKAIGDKRGWRELHLYEDIWSPQCAQTHLLQLRSFVPVFRGLVELDDTKFLAMDDLCAGYQKPSVMDIKVGAITYDPEADKDKIEKEISKYPWAKTLGFRILGIRLYKKATDEYIVKDSYFGKTLTPETVTDGLLFYLNFDEKDCEQRSQLLKQLIARLHSIEEWFLRSNVGHLKFISSSLLFVYSLHDNHVKSDVKMIDFAHVFPNHCEPKSNTGDYLSQKSEASEAKAMDTNYLFGLQKIIEYLLKISEKAI</sequence>
<dbReference type="GO" id="GO:0005634">
    <property type="term" value="C:nucleus"/>
    <property type="evidence" value="ECO:0007669"/>
    <property type="project" value="TreeGrafter"/>
</dbReference>
<evidence type="ECO:0000256" key="2">
    <source>
        <dbReference type="ARBA" id="ARBA00022679"/>
    </source>
</evidence>
<dbReference type="STRING" id="1965070.A0A3S3PJ55"/>
<organism evidence="10 11">
    <name type="scientific">Dinothrombium tinctorium</name>
    <dbReference type="NCBI Taxonomy" id="1965070"/>
    <lineage>
        <taxon>Eukaryota</taxon>
        <taxon>Metazoa</taxon>
        <taxon>Ecdysozoa</taxon>
        <taxon>Arthropoda</taxon>
        <taxon>Chelicerata</taxon>
        <taxon>Arachnida</taxon>
        <taxon>Acari</taxon>
        <taxon>Acariformes</taxon>
        <taxon>Trombidiformes</taxon>
        <taxon>Prostigmata</taxon>
        <taxon>Anystina</taxon>
        <taxon>Parasitengona</taxon>
        <taxon>Trombidioidea</taxon>
        <taxon>Trombidiidae</taxon>
        <taxon>Dinothrombium</taxon>
    </lineage>
</organism>
<evidence type="ECO:0000256" key="6">
    <source>
        <dbReference type="ARBA" id="ARBA00036164"/>
    </source>
</evidence>
<reference evidence="10 11" key="1">
    <citation type="journal article" date="2018" name="Gigascience">
        <title>Genomes of trombidid mites reveal novel predicted allergens and laterally-transferred genes associated with secondary metabolism.</title>
        <authorList>
            <person name="Dong X."/>
            <person name="Chaisiri K."/>
            <person name="Xia D."/>
            <person name="Armstrong S.D."/>
            <person name="Fang Y."/>
            <person name="Donnelly M.J."/>
            <person name="Kadowaki T."/>
            <person name="McGarry J.W."/>
            <person name="Darby A.C."/>
            <person name="Makepeace B.L."/>
        </authorList>
    </citation>
    <scope>NUCLEOTIDE SEQUENCE [LARGE SCALE GENOMIC DNA]</scope>
    <source>
        <strain evidence="10">UoL-WK</strain>
    </source>
</reference>
<dbReference type="SUPFAM" id="SSF56104">
    <property type="entry name" value="SAICAR synthase-like"/>
    <property type="match status" value="1"/>
</dbReference>
<dbReference type="GO" id="GO:0005737">
    <property type="term" value="C:cytoplasm"/>
    <property type="evidence" value="ECO:0007669"/>
    <property type="project" value="TreeGrafter"/>
</dbReference>
<dbReference type="PANTHER" id="PTHR12400">
    <property type="entry name" value="INOSITOL POLYPHOSPHATE KINASE"/>
    <property type="match status" value="1"/>
</dbReference>
<comment type="similarity">
    <text evidence="1 8">Belongs to the inositol phosphokinase (IPK) family.</text>
</comment>
<dbReference type="GO" id="GO:0047326">
    <property type="term" value="F:inositol-1,3,4,6-tetrakisphosphate 5-kinase activity"/>
    <property type="evidence" value="ECO:0007669"/>
    <property type="project" value="RHEA"/>
</dbReference>
<keyword evidence="11" id="KW-1185">Reference proteome</keyword>
<keyword evidence="4 8" id="KW-0418">Kinase</keyword>
<feature type="region of interest" description="Disordered" evidence="9">
    <location>
        <begin position="1"/>
        <end position="23"/>
    </location>
</feature>